<feature type="transmembrane region" description="Helical" evidence="6">
    <location>
        <begin position="139"/>
        <end position="161"/>
    </location>
</feature>
<feature type="transmembrane region" description="Helical" evidence="6">
    <location>
        <begin position="273"/>
        <end position="295"/>
    </location>
</feature>
<gene>
    <name evidence="8" type="ORF">O9K51_02889</name>
</gene>
<dbReference type="InterPro" id="IPR011701">
    <property type="entry name" value="MFS"/>
</dbReference>
<feature type="transmembrane region" description="Helical" evidence="6">
    <location>
        <begin position="410"/>
        <end position="431"/>
    </location>
</feature>
<feature type="transmembrane region" description="Helical" evidence="6">
    <location>
        <begin position="579"/>
        <end position="598"/>
    </location>
</feature>
<feature type="transmembrane region" description="Helical" evidence="6">
    <location>
        <begin position="301"/>
        <end position="321"/>
    </location>
</feature>
<keyword evidence="2 6" id="KW-0812">Transmembrane</keyword>
<evidence type="ECO:0000256" key="4">
    <source>
        <dbReference type="ARBA" id="ARBA00023136"/>
    </source>
</evidence>
<keyword evidence="3 6" id="KW-1133">Transmembrane helix</keyword>
<keyword evidence="9" id="KW-1185">Reference proteome</keyword>
<dbReference type="PANTHER" id="PTHR42718">
    <property type="entry name" value="MAJOR FACILITATOR SUPERFAMILY MULTIDRUG TRANSPORTER MFSC"/>
    <property type="match status" value="1"/>
</dbReference>
<comment type="caution">
    <text evidence="8">The sequence shown here is derived from an EMBL/GenBank/DDBJ whole genome shotgun (WGS) entry which is preliminary data.</text>
</comment>
<dbReference type="InterPro" id="IPR036259">
    <property type="entry name" value="MFS_trans_sf"/>
</dbReference>
<name>A0AB34G2K0_9HYPO</name>
<organism evidence="8 9">
    <name type="scientific">Purpureocillium lavendulum</name>
    <dbReference type="NCBI Taxonomy" id="1247861"/>
    <lineage>
        <taxon>Eukaryota</taxon>
        <taxon>Fungi</taxon>
        <taxon>Dikarya</taxon>
        <taxon>Ascomycota</taxon>
        <taxon>Pezizomycotina</taxon>
        <taxon>Sordariomycetes</taxon>
        <taxon>Hypocreomycetidae</taxon>
        <taxon>Hypocreales</taxon>
        <taxon>Ophiocordycipitaceae</taxon>
        <taxon>Purpureocillium</taxon>
    </lineage>
</organism>
<dbReference type="EMBL" id="JAQHRD010000002">
    <property type="protein sequence ID" value="KAJ6444495.1"/>
    <property type="molecule type" value="Genomic_DNA"/>
</dbReference>
<proteinExistence type="predicted"/>
<evidence type="ECO:0000256" key="2">
    <source>
        <dbReference type="ARBA" id="ARBA00022692"/>
    </source>
</evidence>
<feature type="region of interest" description="Disordered" evidence="5">
    <location>
        <begin position="102"/>
        <end position="127"/>
    </location>
</feature>
<feature type="transmembrane region" description="Helical" evidence="6">
    <location>
        <begin position="443"/>
        <end position="462"/>
    </location>
</feature>
<dbReference type="SUPFAM" id="SSF103473">
    <property type="entry name" value="MFS general substrate transporter"/>
    <property type="match status" value="1"/>
</dbReference>
<keyword evidence="4 6" id="KW-0472">Membrane</keyword>
<protein>
    <submittedName>
        <fullName evidence="8">Nuclear transport factor 2 family protein</fullName>
    </submittedName>
</protein>
<evidence type="ECO:0000259" key="7">
    <source>
        <dbReference type="PROSITE" id="PS50850"/>
    </source>
</evidence>
<dbReference type="Proteomes" id="UP001163105">
    <property type="component" value="Unassembled WGS sequence"/>
</dbReference>
<feature type="transmembrane region" description="Helical" evidence="6">
    <location>
        <begin position="537"/>
        <end position="559"/>
    </location>
</feature>
<feature type="transmembrane region" description="Helical" evidence="6">
    <location>
        <begin position="371"/>
        <end position="389"/>
    </location>
</feature>
<dbReference type="Gene3D" id="1.20.1720.10">
    <property type="entry name" value="Multidrug resistance protein D"/>
    <property type="match status" value="1"/>
</dbReference>
<dbReference type="PANTHER" id="PTHR42718:SF41">
    <property type="entry name" value="MFS TRANSPORTER OF UNKOWN SPECIFICITY (AFU_ORTHOLOGUE AFUA_5G09940)-RELATED"/>
    <property type="match status" value="1"/>
</dbReference>
<evidence type="ECO:0000313" key="8">
    <source>
        <dbReference type="EMBL" id="KAJ6444495.1"/>
    </source>
</evidence>
<feature type="transmembrane region" description="Helical" evidence="6">
    <location>
        <begin position="236"/>
        <end position="261"/>
    </location>
</feature>
<feature type="region of interest" description="Disordered" evidence="5">
    <location>
        <begin position="1"/>
        <end position="59"/>
    </location>
</feature>
<accession>A0AB34G2K0</accession>
<feature type="transmembrane region" description="Helical" evidence="6">
    <location>
        <begin position="499"/>
        <end position="525"/>
    </location>
</feature>
<dbReference type="Pfam" id="PF07690">
    <property type="entry name" value="MFS_1"/>
    <property type="match status" value="1"/>
</dbReference>
<dbReference type="PROSITE" id="PS50850">
    <property type="entry name" value="MFS"/>
    <property type="match status" value="1"/>
</dbReference>
<feature type="transmembrane region" description="Helical" evidence="6">
    <location>
        <begin position="474"/>
        <end position="493"/>
    </location>
</feature>
<evidence type="ECO:0000256" key="6">
    <source>
        <dbReference type="SAM" id="Phobius"/>
    </source>
</evidence>
<feature type="transmembrane region" description="Helical" evidence="6">
    <location>
        <begin position="341"/>
        <end position="359"/>
    </location>
</feature>
<dbReference type="AlphaFoldDB" id="A0AB34G2K0"/>
<dbReference type="InterPro" id="IPR020846">
    <property type="entry name" value="MFS_dom"/>
</dbReference>
<evidence type="ECO:0000256" key="5">
    <source>
        <dbReference type="SAM" id="MobiDB-lite"/>
    </source>
</evidence>
<feature type="domain" description="Major facilitator superfamily (MFS) profile" evidence="7">
    <location>
        <begin position="145"/>
        <end position="602"/>
    </location>
</feature>
<evidence type="ECO:0000256" key="3">
    <source>
        <dbReference type="ARBA" id="ARBA00022989"/>
    </source>
</evidence>
<evidence type="ECO:0000313" key="9">
    <source>
        <dbReference type="Proteomes" id="UP001163105"/>
    </source>
</evidence>
<dbReference type="GO" id="GO:0022857">
    <property type="term" value="F:transmembrane transporter activity"/>
    <property type="evidence" value="ECO:0007669"/>
    <property type="project" value="InterPro"/>
</dbReference>
<dbReference type="GO" id="GO:0016020">
    <property type="term" value="C:membrane"/>
    <property type="evidence" value="ECO:0007669"/>
    <property type="project" value="UniProtKB-SubCell"/>
</dbReference>
<comment type="subcellular location">
    <subcellularLocation>
        <location evidence="1">Membrane</location>
        <topology evidence="1">Multi-pass membrane protein</topology>
    </subcellularLocation>
</comment>
<feature type="transmembrane region" description="Helical" evidence="6">
    <location>
        <begin position="181"/>
        <end position="199"/>
    </location>
</feature>
<dbReference type="Gene3D" id="1.20.1250.20">
    <property type="entry name" value="MFS general substrate transporter like domains"/>
    <property type="match status" value="1"/>
</dbReference>
<sequence length="610" mass="64621">MEIPNPAPRDMSTQTQTHEPAVTRAATWEGGGDASSSSDRPPSQHELPMGASPLGAEDDADGIRQSLVQTEPAKVVGDVPLPNLGMELSRIRSRQVDNTATAAAAAAELRPSRDDELAGEQGSPAHPIAQGVPPELPNLVAEIVFVLVCTAGQIFFALTLGHITVNQFVFQKALDIVPSQIPWLVGASTLASGLSVIVFGPLADLAPPKPLMVGAFLWEAVWNIVAAVAISPRLKVLFFVARAMQGLAVGVLVSASISILGRVYNPGLRKTRVFSMMAAGAPFGFWIGALQGGALSSHLPWVFGSTAIFLGLCALAAYLTIPPLRPAQDGTSADRPSVRQFDYVGAALASFGSGLILFGLTQGSSVQWNPYTYSVIIVGLLMLVGFYFVERRVARPLIPNGLWKTPGFAPLLLAYVFGFGAYAGAWQFYAIQFWIRYQGASPLTVALYLLPNAILGVVAAWAVSRTLHIIPGHWILVASMICFGMGSVFFLPQTPTTSYWALSMPGVALATFGPDLSFAAATIFITSSVPRSYQGSAGSLLVTVQNLTLAIMTSVADSIGLKVDELPTGEVGLKGIRAIWWFGLASALTGALIAATMVRIPKAEEKEHVQ</sequence>
<evidence type="ECO:0000256" key="1">
    <source>
        <dbReference type="ARBA" id="ARBA00004141"/>
    </source>
</evidence>
<reference evidence="8" key="1">
    <citation type="submission" date="2023-01" db="EMBL/GenBank/DDBJ databases">
        <title>The growth and conidiation of Purpureocillium lavendulum are regulated by nitrogen source and histone H3K14 acetylation.</title>
        <authorList>
            <person name="Tang P."/>
            <person name="Han J."/>
            <person name="Zhang C."/>
            <person name="Tang P."/>
            <person name="Qi F."/>
            <person name="Zhang K."/>
            <person name="Liang L."/>
        </authorList>
    </citation>
    <scope>NUCLEOTIDE SEQUENCE</scope>
    <source>
        <strain evidence="8">YMF1.00683</strain>
    </source>
</reference>